<feature type="transmembrane region" description="Helical" evidence="7">
    <location>
        <begin position="119"/>
        <end position="139"/>
    </location>
</feature>
<dbReference type="InterPro" id="IPR007271">
    <property type="entry name" value="Nuc_sug_transpt"/>
</dbReference>
<dbReference type="Pfam" id="PF04142">
    <property type="entry name" value="Nuc_sug_transp"/>
    <property type="match status" value="1"/>
</dbReference>
<dbReference type="STRING" id="45882.A0A0V1DFD2"/>
<feature type="transmembrane region" description="Helical" evidence="7">
    <location>
        <begin position="217"/>
        <end position="237"/>
    </location>
</feature>
<dbReference type="OMA" id="GNIAKNF"/>
<dbReference type="PANTHER" id="PTHR10231">
    <property type="entry name" value="NUCLEOTIDE-SUGAR TRANSMEMBRANE TRANSPORTER"/>
    <property type="match status" value="1"/>
</dbReference>
<keyword evidence="3" id="KW-0813">Transport</keyword>
<feature type="transmembrane region" description="Helical" evidence="7">
    <location>
        <begin position="308"/>
        <end position="328"/>
    </location>
</feature>
<accession>A0A0V1DFD2</accession>
<evidence type="ECO:0000256" key="4">
    <source>
        <dbReference type="ARBA" id="ARBA00022692"/>
    </source>
</evidence>
<dbReference type="InterPro" id="IPR037185">
    <property type="entry name" value="EmrE-like"/>
</dbReference>
<evidence type="ECO:0000313" key="9">
    <source>
        <dbReference type="Proteomes" id="UP000054653"/>
    </source>
</evidence>
<evidence type="ECO:0000256" key="3">
    <source>
        <dbReference type="ARBA" id="ARBA00022597"/>
    </source>
</evidence>
<dbReference type="NCBIfam" id="TIGR00803">
    <property type="entry name" value="nst"/>
    <property type="match status" value="1"/>
</dbReference>
<feature type="transmembrane region" description="Helical" evidence="7">
    <location>
        <begin position="146"/>
        <end position="164"/>
    </location>
</feature>
<comment type="caution">
    <text evidence="8">The sequence shown here is derived from an EMBL/GenBank/DDBJ whole genome shotgun (WGS) entry which is preliminary data.</text>
</comment>
<keyword evidence="9" id="KW-1185">Reference proteome</keyword>
<evidence type="ECO:0000256" key="2">
    <source>
        <dbReference type="ARBA" id="ARBA00009976"/>
    </source>
</evidence>
<keyword evidence="3" id="KW-0762">Sugar transport</keyword>
<evidence type="ECO:0000313" key="8">
    <source>
        <dbReference type="EMBL" id="KRY60170.1"/>
    </source>
</evidence>
<name>A0A0V1DFD2_TRIBR</name>
<comment type="similarity">
    <text evidence="2">Belongs to the nucleotide-sugar transporter family. SLC35A subfamily.</text>
</comment>
<dbReference type="EMBL" id="JYDI01000007">
    <property type="protein sequence ID" value="KRY60170.1"/>
    <property type="molecule type" value="Genomic_DNA"/>
</dbReference>
<feature type="transmembrane region" description="Helical" evidence="7">
    <location>
        <begin position="282"/>
        <end position="302"/>
    </location>
</feature>
<evidence type="ECO:0000256" key="1">
    <source>
        <dbReference type="ARBA" id="ARBA00004141"/>
    </source>
</evidence>
<dbReference type="Proteomes" id="UP000054653">
    <property type="component" value="Unassembled WGS sequence"/>
</dbReference>
<organism evidence="8 9">
    <name type="scientific">Trichinella britovi</name>
    <name type="common">Parasitic roundworm</name>
    <dbReference type="NCBI Taxonomy" id="45882"/>
    <lineage>
        <taxon>Eukaryota</taxon>
        <taxon>Metazoa</taxon>
        <taxon>Ecdysozoa</taxon>
        <taxon>Nematoda</taxon>
        <taxon>Enoplea</taxon>
        <taxon>Dorylaimia</taxon>
        <taxon>Trichinellida</taxon>
        <taxon>Trichinellidae</taxon>
        <taxon>Trichinella</taxon>
    </lineage>
</organism>
<feature type="non-terminal residue" evidence="8">
    <location>
        <position position="1"/>
    </location>
</feature>
<dbReference type="GO" id="GO:0000139">
    <property type="term" value="C:Golgi membrane"/>
    <property type="evidence" value="ECO:0007669"/>
    <property type="project" value="InterPro"/>
</dbReference>
<dbReference type="AlphaFoldDB" id="A0A0V1DFD2"/>
<evidence type="ECO:0000256" key="5">
    <source>
        <dbReference type="ARBA" id="ARBA00022989"/>
    </source>
</evidence>
<evidence type="ECO:0000256" key="7">
    <source>
        <dbReference type="SAM" id="Phobius"/>
    </source>
</evidence>
<feature type="transmembrane region" description="Helical" evidence="7">
    <location>
        <begin position="253"/>
        <end position="273"/>
    </location>
</feature>
<evidence type="ECO:0000256" key="6">
    <source>
        <dbReference type="ARBA" id="ARBA00023136"/>
    </source>
</evidence>
<feature type="transmembrane region" description="Helical" evidence="7">
    <location>
        <begin position="184"/>
        <end position="205"/>
    </location>
</feature>
<protein>
    <submittedName>
        <fullName evidence="8">UDP-galactose/UDP-N-acetylglucosamine transporter srf-3</fullName>
    </submittedName>
</protein>
<dbReference type="OrthoDB" id="408493at2759"/>
<feature type="transmembrane region" description="Helical" evidence="7">
    <location>
        <begin position="16"/>
        <end position="35"/>
    </location>
</feature>
<sequence>LFKCPTTSILFQTMKWLSLILLVIQNTTQSILIHYSKVRPKAVNYLQTSVVFWSEIVKLVISICAFSCEENQGPIVATKIIYNALSNILDTVKVGGLSLLYTVQNNLVFYAAAHLEPSLFQVLLQAKLLFTAIFSVCILKRSLSRLQWVALLLLTTGMALAQINQHQSVHITQSTKLDHSIQEMWLGTASVLGATALSGFSGVYLEKILKHTKPSLWLRNVQLAISAVPISAILLIMEQSTPPRRRLFHDYDWLVVLLILWFASGGIIVALAIKHADNILKGFANALAIVVTSLCTIYLFNFRPSREFCFGVVLVILSIGLYVGNWSAQTTTPSYQKIDTNLDNQLSDVQCLKTFTEKHSTNGDGDESITHKSVHNSRKRSTTFINIVVSTSDLKRRLNQIPNHAVFVHQYQLHNLMTKYKFTSILKLDIVVVSLLRSCSSVSSCENSSICSSSSSISRIWRSASSITARFSA</sequence>
<keyword evidence="5 7" id="KW-1133">Transmembrane helix</keyword>
<dbReference type="SUPFAM" id="SSF103481">
    <property type="entry name" value="Multidrug resistance efflux transporter EmrE"/>
    <property type="match status" value="1"/>
</dbReference>
<comment type="subcellular location">
    <subcellularLocation>
        <location evidence="1">Membrane</location>
        <topology evidence="1">Multi-pass membrane protein</topology>
    </subcellularLocation>
</comment>
<proteinExistence type="inferred from homology"/>
<gene>
    <name evidence="8" type="primary">srf-3</name>
    <name evidence="8" type="ORF">T03_6048</name>
</gene>
<reference evidence="8 9" key="1">
    <citation type="submission" date="2015-01" db="EMBL/GenBank/DDBJ databases">
        <title>Evolution of Trichinella species and genotypes.</title>
        <authorList>
            <person name="Korhonen P.K."/>
            <person name="Edoardo P."/>
            <person name="Giuseppe L.R."/>
            <person name="Gasser R.B."/>
        </authorList>
    </citation>
    <scope>NUCLEOTIDE SEQUENCE [LARGE SCALE GENOMIC DNA]</scope>
    <source>
        <strain evidence="8">ISS120</strain>
    </source>
</reference>
<dbReference type="GO" id="GO:0015165">
    <property type="term" value="F:pyrimidine nucleotide-sugar transmembrane transporter activity"/>
    <property type="evidence" value="ECO:0007669"/>
    <property type="project" value="InterPro"/>
</dbReference>
<keyword evidence="6 7" id="KW-0472">Membrane</keyword>
<keyword evidence="4 7" id="KW-0812">Transmembrane</keyword>